<dbReference type="Proteomes" id="UP000693941">
    <property type="component" value="Chromosome"/>
</dbReference>
<sequence length="52" mass="5871">MSKRGEEDVYMKGIGFEIIGVRPIPKSARYMTPSKIFIFWAMASALVFPESS</sequence>
<protein>
    <submittedName>
        <fullName evidence="1">Uncharacterized protein</fullName>
    </submittedName>
</protein>
<proteinExistence type="predicted"/>
<evidence type="ECO:0000313" key="2">
    <source>
        <dbReference type="Proteomes" id="UP000693941"/>
    </source>
</evidence>
<dbReference type="RefSeq" id="WP_218261081.1">
    <property type="nucleotide sequence ID" value="NZ_CP077715.1"/>
</dbReference>
<accession>A0A8F5BT05</accession>
<organism evidence="1 2">
    <name type="scientific">Saccharolobus shibatae</name>
    <dbReference type="NCBI Taxonomy" id="2286"/>
    <lineage>
        <taxon>Archaea</taxon>
        <taxon>Thermoproteota</taxon>
        <taxon>Thermoprotei</taxon>
        <taxon>Sulfolobales</taxon>
        <taxon>Sulfolobaceae</taxon>
        <taxon>Saccharolobus</taxon>
    </lineage>
</organism>
<reference evidence="1" key="1">
    <citation type="journal article" date="2021" name="Environ. Microbiol.">
        <title>New insights into the diversity and evolution of the archaeal mobilome from three complete genomes of Saccharolobus shibatae.</title>
        <authorList>
            <person name="Medvedeva S."/>
            <person name="Brandt D."/>
            <person name="Cvirkaite-Krupovic V."/>
            <person name="Liu Y."/>
            <person name="Severinov K."/>
            <person name="Ishino S."/>
            <person name="Ishino Y."/>
            <person name="Prangishvili D."/>
            <person name="Kalinowski J."/>
            <person name="Krupovic M."/>
        </authorList>
    </citation>
    <scope>NUCLEOTIDE SEQUENCE</scope>
    <source>
        <strain evidence="1">BEU9</strain>
    </source>
</reference>
<name>A0A8F5BT05_9CREN</name>
<gene>
    <name evidence="1" type="ORF">J5U21_00524</name>
</gene>
<dbReference type="GeneID" id="65559073"/>
<evidence type="ECO:0000313" key="1">
    <source>
        <dbReference type="EMBL" id="QXJ30875.1"/>
    </source>
</evidence>
<dbReference type="AlphaFoldDB" id="A0A8F5BT05"/>
<dbReference type="EMBL" id="CP077715">
    <property type="protein sequence ID" value="QXJ30875.1"/>
    <property type="molecule type" value="Genomic_DNA"/>
</dbReference>